<name>A0A9D2MA72_9FIRM</name>
<evidence type="ECO:0000313" key="2">
    <source>
        <dbReference type="Proteomes" id="UP000824208"/>
    </source>
</evidence>
<gene>
    <name evidence="1" type="ORF">H9714_01775</name>
</gene>
<reference evidence="1" key="2">
    <citation type="submission" date="2021-04" db="EMBL/GenBank/DDBJ databases">
        <authorList>
            <person name="Gilroy R."/>
        </authorList>
    </citation>
    <scope>NUCLEOTIDE SEQUENCE</scope>
    <source>
        <strain evidence="1">CHK189-11263</strain>
    </source>
</reference>
<dbReference type="Proteomes" id="UP000824208">
    <property type="component" value="Unassembled WGS sequence"/>
</dbReference>
<protein>
    <submittedName>
        <fullName evidence="1">Uncharacterized protein</fullName>
    </submittedName>
</protein>
<dbReference type="EMBL" id="DWYC01000018">
    <property type="protein sequence ID" value="HJB56261.1"/>
    <property type="molecule type" value="Genomic_DNA"/>
</dbReference>
<accession>A0A9D2MA72</accession>
<organism evidence="1 2">
    <name type="scientific">Candidatus Flavonifractor intestinipullorum</name>
    <dbReference type="NCBI Taxonomy" id="2838587"/>
    <lineage>
        <taxon>Bacteria</taxon>
        <taxon>Bacillati</taxon>
        <taxon>Bacillota</taxon>
        <taxon>Clostridia</taxon>
        <taxon>Eubacteriales</taxon>
        <taxon>Oscillospiraceae</taxon>
        <taxon>Flavonifractor</taxon>
    </lineage>
</organism>
<evidence type="ECO:0000313" key="1">
    <source>
        <dbReference type="EMBL" id="HJB56261.1"/>
    </source>
</evidence>
<dbReference type="AlphaFoldDB" id="A0A9D2MA72"/>
<sequence length="111" mass="12238">MEWIAEALLALLAALGLAAALWWVYGRLLFPARGGAPLYAVVPARGDGERLEQDLRRLLWLREGRETAVAVVIADAGLTPQGRRLAQRLLSRYRGTALCPLERLGEYLNNG</sequence>
<proteinExistence type="predicted"/>
<comment type="caution">
    <text evidence="1">The sequence shown here is derived from an EMBL/GenBank/DDBJ whole genome shotgun (WGS) entry which is preliminary data.</text>
</comment>
<reference evidence="1" key="1">
    <citation type="journal article" date="2021" name="PeerJ">
        <title>Extensive microbial diversity within the chicken gut microbiome revealed by metagenomics and culture.</title>
        <authorList>
            <person name="Gilroy R."/>
            <person name="Ravi A."/>
            <person name="Getino M."/>
            <person name="Pursley I."/>
            <person name="Horton D.L."/>
            <person name="Alikhan N.F."/>
            <person name="Baker D."/>
            <person name="Gharbi K."/>
            <person name="Hall N."/>
            <person name="Watson M."/>
            <person name="Adriaenssens E.M."/>
            <person name="Foster-Nyarko E."/>
            <person name="Jarju S."/>
            <person name="Secka A."/>
            <person name="Antonio M."/>
            <person name="Oren A."/>
            <person name="Chaudhuri R.R."/>
            <person name="La Ragione R."/>
            <person name="Hildebrand F."/>
            <person name="Pallen M.J."/>
        </authorList>
    </citation>
    <scope>NUCLEOTIDE SEQUENCE</scope>
    <source>
        <strain evidence="1">CHK189-11263</strain>
    </source>
</reference>